<accession>A0AAV5J953</accession>
<feature type="transmembrane region" description="Helical" evidence="1">
    <location>
        <begin position="119"/>
        <end position="138"/>
    </location>
</feature>
<keyword evidence="1" id="KW-0812">Transmembrane</keyword>
<evidence type="ECO:0000313" key="2">
    <source>
        <dbReference type="EMBL" id="GKV08480.1"/>
    </source>
</evidence>
<reference evidence="2 3" key="1">
    <citation type="journal article" date="2021" name="Commun. Biol.">
        <title>The genome of Shorea leprosula (Dipterocarpaceae) highlights the ecological relevance of drought in aseasonal tropical rainforests.</title>
        <authorList>
            <person name="Ng K.K.S."/>
            <person name="Kobayashi M.J."/>
            <person name="Fawcett J.A."/>
            <person name="Hatakeyama M."/>
            <person name="Paape T."/>
            <person name="Ng C.H."/>
            <person name="Ang C.C."/>
            <person name="Tnah L.H."/>
            <person name="Lee C.T."/>
            <person name="Nishiyama T."/>
            <person name="Sese J."/>
            <person name="O'Brien M.J."/>
            <person name="Copetti D."/>
            <person name="Mohd Noor M.I."/>
            <person name="Ong R.C."/>
            <person name="Putra M."/>
            <person name="Sireger I.Z."/>
            <person name="Indrioko S."/>
            <person name="Kosugi Y."/>
            <person name="Izuno A."/>
            <person name="Isagi Y."/>
            <person name="Lee S.L."/>
            <person name="Shimizu K.K."/>
        </authorList>
    </citation>
    <scope>NUCLEOTIDE SEQUENCE [LARGE SCALE GENOMIC DNA]</scope>
    <source>
        <strain evidence="2">214</strain>
    </source>
</reference>
<comment type="caution">
    <text evidence="2">The sequence shown here is derived from an EMBL/GenBank/DDBJ whole genome shotgun (WGS) entry which is preliminary data.</text>
</comment>
<evidence type="ECO:0000313" key="3">
    <source>
        <dbReference type="Proteomes" id="UP001054252"/>
    </source>
</evidence>
<gene>
    <name evidence="2" type="ORF">SLEP1_g20100</name>
</gene>
<feature type="transmembrane region" description="Helical" evidence="1">
    <location>
        <begin position="316"/>
        <end position="335"/>
    </location>
</feature>
<dbReference type="AlphaFoldDB" id="A0AAV5J953"/>
<protein>
    <submittedName>
        <fullName evidence="2">Uncharacterized protein</fullName>
    </submittedName>
</protein>
<keyword evidence="1" id="KW-0472">Membrane</keyword>
<keyword evidence="3" id="KW-1185">Reference proteome</keyword>
<keyword evidence="1" id="KW-1133">Transmembrane helix</keyword>
<proteinExistence type="predicted"/>
<name>A0AAV5J953_9ROSI</name>
<feature type="transmembrane region" description="Helical" evidence="1">
    <location>
        <begin position="255"/>
        <end position="276"/>
    </location>
</feature>
<feature type="transmembrane region" description="Helical" evidence="1">
    <location>
        <begin position="94"/>
        <end position="113"/>
    </location>
</feature>
<dbReference type="EMBL" id="BPVZ01000029">
    <property type="protein sequence ID" value="GKV08480.1"/>
    <property type="molecule type" value="Genomic_DNA"/>
</dbReference>
<evidence type="ECO:0000256" key="1">
    <source>
        <dbReference type="SAM" id="Phobius"/>
    </source>
</evidence>
<dbReference type="Proteomes" id="UP001054252">
    <property type="component" value="Unassembled WGS sequence"/>
</dbReference>
<sequence>MRDSTTVAQIVEIVKMLVEFHPLLTVTGVICRVILLQDWIEEEVNIQWKALKMYCQSTMRALLYLITEKMENLSKALQMHLNNEAVKGQPKAKLIDLGLFSFIIGVIGSITYNCFKFTSPTWIVAFICFVLFSFKSWLDKYWLELEQHQSLTSENTQARSTSVILSAGVRLAKLSFVASVVKTPLSNYKLWLARSIGSVACSLRIHQIYPKDTPLPSENTKGVSSSILTIVNVAQGMFCFFPKDLLPPSTNTKGITGMILSFQSVVTYGIMVLVGLEPRLYCKDWLATIIRYILWWVQLGGSIPKDLVMSTIEFNALQWWIALLCITISDIIFWIHQSTTSH</sequence>
<organism evidence="2 3">
    <name type="scientific">Rubroshorea leprosula</name>
    <dbReference type="NCBI Taxonomy" id="152421"/>
    <lineage>
        <taxon>Eukaryota</taxon>
        <taxon>Viridiplantae</taxon>
        <taxon>Streptophyta</taxon>
        <taxon>Embryophyta</taxon>
        <taxon>Tracheophyta</taxon>
        <taxon>Spermatophyta</taxon>
        <taxon>Magnoliopsida</taxon>
        <taxon>eudicotyledons</taxon>
        <taxon>Gunneridae</taxon>
        <taxon>Pentapetalae</taxon>
        <taxon>rosids</taxon>
        <taxon>malvids</taxon>
        <taxon>Malvales</taxon>
        <taxon>Dipterocarpaceae</taxon>
        <taxon>Rubroshorea</taxon>
    </lineage>
</organism>